<proteinExistence type="predicted"/>
<feature type="domain" description="NfeD-like C-terminal" evidence="6">
    <location>
        <begin position="94"/>
        <end position="148"/>
    </location>
</feature>
<dbReference type="GO" id="GO:0005886">
    <property type="term" value="C:plasma membrane"/>
    <property type="evidence" value="ECO:0007669"/>
    <property type="project" value="TreeGrafter"/>
</dbReference>
<evidence type="ECO:0000313" key="8">
    <source>
        <dbReference type="Proteomes" id="UP000588017"/>
    </source>
</evidence>
<dbReference type="Pfam" id="PF01957">
    <property type="entry name" value="NfeD"/>
    <property type="match status" value="1"/>
</dbReference>
<dbReference type="InterPro" id="IPR012340">
    <property type="entry name" value="NA-bd_OB-fold"/>
</dbReference>
<name>A0A841K4X9_9HYPH</name>
<dbReference type="EMBL" id="JACHEH010000003">
    <property type="protein sequence ID" value="MBB6167838.1"/>
    <property type="molecule type" value="Genomic_DNA"/>
</dbReference>
<keyword evidence="4 5" id="KW-0472">Membrane</keyword>
<evidence type="ECO:0000259" key="6">
    <source>
        <dbReference type="Pfam" id="PF01957"/>
    </source>
</evidence>
<comment type="caution">
    <text evidence="7">The sequence shown here is derived from an EMBL/GenBank/DDBJ whole genome shotgun (WGS) entry which is preliminary data.</text>
</comment>
<gene>
    <name evidence="7" type="ORF">HNQ73_001461</name>
</gene>
<evidence type="ECO:0000256" key="2">
    <source>
        <dbReference type="ARBA" id="ARBA00022692"/>
    </source>
</evidence>
<keyword evidence="2 5" id="KW-0812">Transmembrane</keyword>
<evidence type="ECO:0000256" key="3">
    <source>
        <dbReference type="ARBA" id="ARBA00022989"/>
    </source>
</evidence>
<reference evidence="7 8" key="1">
    <citation type="submission" date="2020-08" db="EMBL/GenBank/DDBJ databases">
        <title>Genomic Encyclopedia of Type Strains, Phase IV (KMG-IV): sequencing the most valuable type-strain genomes for metagenomic binning, comparative biology and taxonomic classification.</title>
        <authorList>
            <person name="Goeker M."/>
        </authorList>
    </citation>
    <scope>NUCLEOTIDE SEQUENCE [LARGE SCALE GENOMIC DNA]</scope>
    <source>
        <strain evidence="7 8">DSM 101465</strain>
    </source>
</reference>
<accession>A0A841K4X9</accession>
<dbReference type="PANTHER" id="PTHR33507:SF3">
    <property type="entry name" value="INNER MEMBRANE PROTEIN YBBJ"/>
    <property type="match status" value="1"/>
</dbReference>
<dbReference type="RefSeq" id="WP_183333724.1">
    <property type="nucleotide sequence ID" value="NZ_BMHX01000003.1"/>
</dbReference>
<dbReference type="AlphaFoldDB" id="A0A841K4X9"/>
<keyword evidence="8" id="KW-1185">Reference proteome</keyword>
<keyword evidence="3 5" id="KW-1133">Transmembrane helix</keyword>
<sequence length="154" mass="16242">MIRDAIVALGPWSWVVLGLLLAALELLAPGVFLIWFGLAAIVTGLLDAVFDLSWQTSAIIFALLSVVSVVAGRLATRRRGVHEAEQPFLNRRGAALVGRRFTLDAPITGGEGWVRVDDSVWRVVGQDCPAGTRVTVTGIDGANLVVVPDGDGGA</sequence>
<evidence type="ECO:0000313" key="7">
    <source>
        <dbReference type="EMBL" id="MBB6167838.1"/>
    </source>
</evidence>
<comment type="subcellular location">
    <subcellularLocation>
        <location evidence="1">Membrane</location>
        <topology evidence="1">Multi-pass membrane protein</topology>
    </subcellularLocation>
</comment>
<dbReference type="Proteomes" id="UP000588017">
    <property type="component" value="Unassembled WGS sequence"/>
</dbReference>
<feature type="transmembrane region" description="Helical" evidence="5">
    <location>
        <begin position="6"/>
        <end position="24"/>
    </location>
</feature>
<evidence type="ECO:0000256" key="1">
    <source>
        <dbReference type="ARBA" id="ARBA00004141"/>
    </source>
</evidence>
<evidence type="ECO:0000256" key="5">
    <source>
        <dbReference type="SAM" id="Phobius"/>
    </source>
</evidence>
<protein>
    <recommendedName>
        <fullName evidence="6">NfeD-like C-terminal domain-containing protein</fullName>
    </recommendedName>
</protein>
<dbReference type="Gene3D" id="2.40.50.140">
    <property type="entry name" value="Nucleic acid-binding proteins"/>
    <property type="match status" value="1"/>
</dbReference>
<dbReference type="InterPro" id="IPR052165">
    <property type="entry name" value="Membrane_assoc_protease"/>
</dbReference>
<dbReference type="PANTHER" id="PTHR33507">
    <property type="entry name" value="INNER MEMBRANE PROTEIN YBBJ"/>
    <property type="match status" value="1"/>
</dbReference>
<feature type="transmembrane region" description="Helical" evidence="5">
    <location>
        <begin position="56"/>
        <end position="75"/>
    </location>
</feature>
<evidence type="ECO:0000256" key="4">
    <source>
        <dbReference type="ARBA" id="ARBA00023136"/>
    </source>
</evidence>
<dbReference type="InterPro" id="IPR002810">
    <property type="entry name" value="NfeD-like_C"/>
</dbReference>
<organism evidence="7 8">
    <name type="scientific">Chelatococcus composti</name>
    <dbReference type="NCBI Taxonomy" id="1743235"/>
    <lineage>
        <taxon>Bacteria</taxon>
        <taxon>Pseudomonadati</taxon>
        <taxon>Pseudomonadota</taxon>
        <taxon>Alphaproteobacteria</taxon>
        <taxon>Hyphomicrobiales</taxon>
        <taxon>Chelatococcaceae</taxon>
        <taxon>Chelatococcus</taxon>
    </lineage>
</organism>